<feature type="transmembrane region" description="Helical" evidence="1">
    <location>
        <begin position="95"/>
        <end position="113"/>
    </location>
</feature>
<keyword evidence="1" id="KW-1133">Transmembrane helix</keyword>
<comment type="caution">
    <text evidence="2">The sequence shown here is derived from an EMBL/GenBank/DDBJ whole genome shotgun (WGS) entry which is preliminary data.</text>
</comment>
<keyword evidence="3" id="KW-1185">Reference proteome</keyword>
<name>A0AAW8QZZ2_9ALTE</name>
<evidence type="ECO:0000313" key="2">
    <source>
        <dbReference type="EMBL" id="MDT0581714.1"/>
    </source>
</evidence>
<feature type="transmembrane region" description="Helical" evidence="1">
    <location>
        <begin position="38"/>
        <end position="62"/>
    </location>
</feature>
<reference evidence="2 3" key="1">
    <citation type="submission" date="2023-09" db="EMBL/GenBank/DDBJ databases">
        <authorList>
            <person name="Rey-Velasco X."/>
        </authorList>
    </citation>
    <scope>NUCLEOTIDE SEQUENCE [LARGE SCALE GENOMIC DNA]</scope>
    <source>
        <strain evidence="2 3">W409</strain>
    </source>
</reference>
<dbReference type="EMBL" id="JAVRIE010000001">
    <property type="protein sequence ID" value="MDT0581714.1"/>
    <property type="molecule type" value="Genomic_DNA"/>
</dbReference>
<dbReference type="RefSeq" id="WP_311360492.1">
    <property type="nucleotide sequence ID" value="NZ_JAVRIE010000001.1"/>
</dbReference>
<dbReference type="Proteomes" id="UP001249020">
    <property type="component" value="Unassembled WGS sequence"/>
</dbReference>
<protein>
    <submittedName>
        <fullName evidence="2">Uncharacterized protein</fullName>
    </submittedName>
</protein>
<dbReference type="AlphaFoldDB" id="A0AAW8QZZ2"/>
<accession>A0AAW8QZZ2</accession>
<evidence type="ECO:0000256" key="1">
    <source>
        <dbReference type="SAM" id="Phobius"/>
    </source>
</evidence>
<evidence type="ECO:0000313" key="3">
    <source>
        <dbReference type="Proteomes" id="UP001249020"/>
    </source>
</evidence>
<proteinExistence type="predicted"/>
<sequence length="118" mass="13103">MRLFLSILLSWLVATVIHSAAFKWDGIEFFVSDVLELMPLFLLTGTLIAIYFVVVGGTALIVMRKFRFYRRRNFVVAGILCSLPMLFSGEIEWQIAAILSGVLSGTLIAFVGVRANAT</sequence>
<organism evidence="2 3">
    <name type="scientific">Brumicola blandensis</name>
    <dbReference type="NCBI Taxonomy" id="3075611"/>
    <lineage>
        <taxon>Bacteria</taxon>
        <taxon>Pseudomonadati</taxon>
        <taxon>Pseudomonadota</taxon>
        <taxon>Gammaproteobacteria</taxon>
        <taxon>Alteromonadales</taxon>
        <taxon>Alteromonadaceae</taxon>
        <taxon>Brumicola</taxon>
    </lineage>
</organism>
<feature type="transmembrane region" description="Helical" evidence="1">
    <location>
        <begin position="74"/>
        <end position="89"/>
    </location>
</feature>
<keyword evidence="1" id="KW-0812">Transmembrane</keyword>
<gene>
    <name evidence="2" type="ORF">RM544_04115</name>
</gene>
<keyword evidence="1" id="KW-0472">Membrane</keyword>